<dbReference type="Pfam" id="PF01521">
    <property type="entry name" value="Fe-S_biosyn"/>
    <property type="match status" value="1"/>
</dbReference>
<dbReference type="RefSeq" id="WP_018081892.1">
    <property type="nucleotide sequence ID" value="NZ_AQWM01000008.1"/>
</dbReference>
<comment type="caution">
    <text evidence="2">The sequence shown here is derived from an EMBL/GenBank/DDBJ whole genome shotgun (WGS) entry which is preliminary data.</text>
</comment>
<dbReference type="GO" id="GO:0016226">
    <property type="term" value="P:iron-sulfur cluster assembly"/>
    <property type="evidence" value="ECO:0007669"/>
    <property type="project" value="InterPro"/>
</dbReference>
<sequence>MSHNISLTASAAKHLNALSQEAGHPVMLRVLVEGGGCSGFQYVLDLTDTANPDESAISYDGATALVDEISAPLMAGSIIDYVEELVGSQFKILNPLAVASCGCGTSFAL</sequence>
<dbReference type="InterPro" id="IPR035903">
    <property type="entry name" value="HesB-like_dom_sf"/>
</dbReference>
<proteinExistence type="predicted"/>
<dbReference type="NCBIfam" id="TIGR00049">
    <property type="entry name" value="iron-sulfur cluster assembly accessory protein"/>
    <property type="match status" value="1"/>
</dbReference>
<dbReference type="Proteomes" id="UP000017837">
    <property type="component" value="Unassembled WGS sequence"/>
</dbReference>
<dbReference type="GO" id="GO:0051539">
    <property type="term" value="F:4 iron, 4 sulfur cluster binding"/>
    <property type="evidence" value="ECO:0007669"/>
    <property type="project" value="TreeGrafter"/>
</dbReference>
<dbReference type="InterPro" id="IPR000361">
    <property type="entry name" value="ATAP_core_dom"/>
</dbReference>
<dbReference type="OrthoDB" id="9801228at2"/>
<accession>V4PM31</accession>
<organism evidence="2 3">
    <name type="scientific">Asticcacaulis benevestitus DSM 16100 = ATCC BAA-896</name>
    <dbReference type="NCBI Taxonomy" id="1121022"/>
    <lineage>
        <taxon>Bacteria</taxon>
        <taxon>Pseudomonadati</taxon>
        <taxon>Pseudomonadota</taxon>
        <taxon>Alphaproteobacteria</taxon>
        <taxon>Caulobacterales</taxon>
        <taxon>Caulobacteraceae</taxon>
        <taxon>Asticcacaulis</taxon>
    </lineage>
</organism>
<protein>
    <submittedName>
        <fullName evidence="2">Heme biosynthesis protein HemY</fullName>
    </submittedName>
</protein>
<feature type="domain" description="Core" evidence="1">
    <location>
        <begin position="4"/>
        <end position="104"/>
    </location>
</feature>
<reference evidence="2 3" key="1">
    <citation type="journal article" date="2014" name="Nature">
        <title>Sequential evolution of bacterial morphology by co-option of a developmental regulator.</title>
        <authorList>
            <person name="Jiang C."/>
            <person name="Brown P.J."/>
            <person name="Ducret A."/>
            <person name="Brun Y.V."/>
        </authorList>
    </citation>
    <scope>NUCLEOTIDE SEQUENCE [LARGE SCALE GENOMIC DNA]</scope>
    <source>
        <strain evidence="2 3">DSM 16100</strain>
    </source>
</reference>
<dbReference type="EMBL" id="AWGB01000030">
    <property type="protein sequence ID" value="ESQ89306.1"/>
    <property type="molecule type" value="Genomic_DNA"/>
</dbReference>
<dbReference type="InterPro" id="IPR016092">
    <property type="entry name" value="ATAP"/>
</dbReference>
<evidence type="ECO:0000259" key="1">
    <source>
        <dbReference type="Pfam" id="PF01521"/>
    </source>
</evidence>
<evidence type="ECO:0000313" key="3">
    <source>
        <dbReference type="Proteomes" id="UP000017837"/>
    </source>
</evidence>
<dbReference type="AlphaFoldDB" id="V4PM31"/>
<dbReference type="GO" id="GO:0005506">
    <property type="term" value="F:iron ion binding"/>
    <property type="evidence" value="ECO:0007669"/>
    <property type="project" value="TreeGrafter"/>
</dbReference>
<name>V4PM31_9CAUL</name>
<dbReference type="Gene3D" id="2.60.300.12">
    <property type="entry name" value="HesB-like domain"/>
    <property type="match status" value="1"/>
</dbReference>
<dbReference type="PANTHER" id="PTHR43011:SF1">
    <property type="entry name" value="IRON-SULFUR CLUSTER ASSEMBLY 2 HOMOLOG, MITOCHONDRIAL"/>
    <property type="match status" value="1"/>
</dbReference>
<dbReference type="eggNOG" id="COG0316">
    <property type="taxonomic scope" value="Bacteria"/>
</dbReference>
<dbReference type="PATRIC" id="fig|1121022.4.peg.2859"/>
<dbReference type="PANTHER" id="PTHR43011">
    <property type="entry name" value="IRON-SULFUR CLUSTER ASSEMBLY 2 HOMOLOG, MITOCHONDRIAL"/>
    <property type="match status" value="1"/>
</dbReference>
<dbReference type="STRING" id="1121022.GCA_000376105_02226"/>
<evidence type="ECO:0000313" key="2">
    <source>
        <dbReference type="EMBL" id="ESQ89306.1"/>
    </source>
</evidence>
<dbReference type="SUPFAM" id="SSF89360">
    <property type="entry name" value="HesB-like domain"/>
    <property type="match status" value="1"/>
</dbReference>
<dbReference type="GO" id="GO:0051537">
    <property type="term" value="F:2 iron, 2 sulfur cluster binding"/>
    <property type="evidence" value="ECO:0007669"/>
    <property type="project" value="TreeGrafter"/>
</dbReference>
<gene>
    <name evidence="2" type="ORF">ABENE_14050</name>
</gene>
<keyword evidence="3" id="KW-1185">Reference proteome</keyword>